<dbReference type="InterPro" id="IPR051532">
    <property type="entry name" value="Ester_Hydrolysis_Enzymes"/>
</dbReference>
<protein>
    <submittedName>
        <fullName evidence="2">Hydrolase</fullName>
    </submittedName>
</protein>
<dbReference type="CDD" id="cd00229">
    <property type="entry name" value="SGNH_hydrolase"/>
    <property type="match status" value="1"/>
</dbReference>
<keyword evidence="2" id="KW-0378">Hydrolase</keyword>
<dbReference type="InterPro" id="IPR013830">
    <property type="entry name" value="SGNH_hydro"/>
</dbReference>
<dbReference type="Pfam" id="PF13472">
    <property type="entry name" value="Lipase_GDSL_2"/>
    <property type="match status" value="1"/>
</dbReference>
<dbReference type="PANTHER" id="PTHR30383:SF5">
    <property type="entry name" value="SGNH HYDROLASE-TYPE ESTERASE DOMAIN-CONTAINING PROTEIN"/>
    <property type="match status" value="1"/>
</dbReference>
<dbReference type="EMBL" id="BK016080">
    <property type="protein sequence ID" value="DAF93067.1"/>
    <property type="molecule type" value="Genomic_DNA"/>
</dbReference>
<dbReference type="InterPro" id="IPR036514">
    <property type="entry name" value="SGNH_hydro_sf"/>
</dbReference>
<dbReference type="SUPFAM" id="SSF52266">
    <property type="entry name" value="SGNH hydrolase"/>
    <property type="match status" value="1"/>
</dbReference>
<evidence type="ECO:0000313" key="2">
    <source>
        <dbReference type="EMBL" id="DAF93067.1"/>
    </source>
</evidence>
<organism evidence="2">
    <name type="scientific">Myoviridae sp. ctcyQ27</name>
    <dbReference type="NCBI Taxonomy" id="2825139"/>
    <lineage>
        <taxon>Viruses</taxon>
        <taxon>Duplodnaviria</taxon>
        <taxon>Heunggongvirae</taxon>
        <taxon>Uroviricota</taxon>
        <taxon>Caudoviricetes</taxon>
    </lineage>
</organism>
<reference evidence="2" key="1">
    <citation type="journal article" date="2021" name="Proc. Natl. Acad. Sci. U.S.A.">
        <title>A Catalog of Tens of Thousands of Viruses from Human Metagenomes Reveals Hidden Associations with Chronic Diseases.</title>
        <authorList>
            <person name="Tisza M.J."/>
            <person name="Buck C.B."/>
        </authorList>
    </citation>
    <scope>NUCLEOTIDE SEQUENCE</scope>
    <source>
        <strain evidence="2">CtcyQ27</strain>
    </source>
</reference>
<dbReference type="Gene3D" id="3.40.50.1110">
    <property type="entry name" value="SGNH hydrolase"/>
    <property type="match status" value="1"/>
</dbReference>
<proteinExistence type="predicted"/>
<name>A0A8S5UF65_9CAUD</name>
<sequence>MSNQDFTLVNLEELTERFKALDTDILMIQDKDDTKKITLLNLILSMIKDEETPGEAKLYSSKKIDEIIEAFKKSTKETITGMEGDVKDLKENYATKKELKGVEDDLDSRKIEVKDLIPINNVLANKRDNNVPIRADELDTSDDAYKIKLSNLAQEVLDAMVGDTPVSIPTVPAGGWLTRHIANNAIISTKLGPYYRYRGFITTDSVNNIIDDGIYLLGPDVKDLPKYDEKDTNLRILEVTRFGELGVYIKQEIEYFNNLELRPRYVRSGVRTQIHTVDFDEVWDINSGFKVSNYLLSDEYDNRGIIEDGNIFDEEATGSYYVMKGVTGTPNIDRQYTLNISKYGNTLMYVLADTTDDYCLIYVSQKFLRSSGMPTVTQWHQINKLNKSQFDGEKLLIYGDGISYGIGSSAIRTKSYASLLSSKYGFVVANHALGDATVGNYDDTVCTNKSILTQISTSSIDDRCKYCIIFAGTNDWYQAKGELGTIDDFNDTTFYGSMNNAIRMLLTYAPAMKILLVTPLFRARQDYGDGKNSDDYPKNYIYLDDYKEAIINIGKKYHLPVLNLYDNSCVNKYNYESYLMDGLYPNDDMHKNIADMIYQNMSLYF</sequence>
<dbReference type="PANTHER" id="PTHR30383">
    <property type="entry name" value="THIOESTERASE 1/PROTEASE 1/LYSOPHOSPHOLIPASE L1"/>
    <property type="match status" value="1"/>
</dbReference>
<evidence type="ECO:0000259" key="1">
    <source>
        <dbReference type="Pfam" id="PF13472"/>
    </source>
</evidence>
<dbReference type="GO" id="GO:0004622">
    <property type="term" value="F:phosphatidylcholine lysophospholipase activity"/>
    <property type="evidence" value="ECO:0007669"/>
    <property type="project" value="TreeGrafter"/>
</dbReference>
<feature type="domain" description="SGNH hydrolase-type esterase" evidence="1">
    <location>
        <begin position="398"/>
        <end position="591"/>
    </location>
</feature>
<accession>A0A8S5UF65</accession>